<organism evidence="3 4">
    <name type="scientific">Streptomyces zaomyceticus</name>
    <dbReference type="NCBI Taxonomy" id="68286"/>
    <lineage>
        <taxon>Bacteria</taxon>
        <taxon>Bacillati</taxon>
        <taxon>Actinomycetota</taxon>
        <taxon>Actinomycetes</taxon>
        <taxon>Kitasatosporales</taxon>
        <taxon>Streptomycetaceae</taxon>
        <taxon>Streptomyces</taxon>
    </lineage>
</organism>
<evidence type="ECO:0000313" key="4">
    <source>
        <dbReference type="Proteomes" id="UP001622594"/>
    </source>
</evidence>
<gene>
    <name evidence="3" type="ORF">OG814_08310</name>
</gene>
<keyword evidence="4" id="KW-1185">Reference proteome</keyword>
<evidence type="ECO:0000259" key="2">
    <source>
        <dbReference type="Pfam" id="PF13340"/>
    </source>
</evidence>
<keyword evidence="1" id="KW-0812">Transmembrane</keyword>
<dbReference type="Pfam" id="PF13340">
    <property type="entry name" value="DUF4096"/>
    <property type="match status" value="1"/>
</dbReference>
<proteinExistence type="predicted"/>
<feature type="domain" description="Insertion element IS402-like" evidence="2">
    <location>
        <begin position="69"/>
        <end position="104"/>
    </location>
</feature>
<keyword evidence="1" id="KW-1133">Transmembrane helix</keyword>
<dbReference type="InterPro" id="IPR025161">
    <property type="entry name" value="IS402-like_dom"/>
</dbReference>
<dbReference type="RefSeq" id="WP_327165015.1">
    <property type="nucleotide sequence ID" value="NZ_CP108188.1"/>
</dbReference>
<protein>
    <recommendedName>
        <fullName evidence="2">Insertion element IS402-like domain-containing protein</fullName>
    </recommendedName>
</protein>
<dbReference type="EMBL" id="CP108188">
    <property type="protein sequence ID" value="WTR69261.1"/>
    <property type="molecule type" value="Genomic_DNA"/>
</dbReference>
<reference evidence="3 4" key="1">
    <citation type="submission" date="2022-10" db="EMBL/GenBank/DDBJ databases">
        <title>The complete genomes of actinobacterial strains from the NBC collection.</title>
        <authorList>
            <person name="Joergensen T.S."/>
            <person name="Alvarez Arevalo M."/>
            <person name="Sterndorff E.B."/>
            <person name="Faurdal D."/>
            <person name="Vuksanovic O."/>
            <person name="Mourched A.-S."/>
            <person name="Charusanti P."/>
            <person name="Shaw S."/>
            <person name="Blin K."/>
            <person name="Weber T."/>
        </authorList>
    </citation>
    <scope>NUCLEOTIDE SEQUENCE [LARGE SCALE GENOMIC DNA]</scope>
    <source>
        <strain evidence="3 4">NBC_00123</strain>
    </source>
</reference>
<dbReference type="Proteomes" id="UP001622594">
    <property type="component" value="Chromosome"/>
</dbReference>
<name>A0ABZ1L7F7_9ACTN</name>
<accession>A0ABZ1L7F7</accession>
<feature type="transmembrane region" description="Helical" evidence="1">
    <location>
        <begin position="12"/>
        <end position="31"/>
    </location>
</feature>
<sequence>MNVHSLRYAVRTLIGPWVVLLATVLEVLNFFQRGMPWRGETLWTVDRFLGDVERLKILVDQHVSFASEVRSGCRWNQLPREYGHYRAVQGQLHRWRTSGVMEEVLEALANFPSTPLVVEDLTPPLKLTGTLIPELLLGLDPHSAESSRRPRLPGQGARAAWLTLSVSA</sequence>
<evidence type="ECO:0000313" key="3">
    <source>
        <dbReference type="EMBL" id="WTR69261.1"/>
    </source>
</evidence>
<keyword evidence="1" id="KW-0472">Membrane</keyword>
<evidence type="ECO:0000256" key="1">
    <source>
        <dbReference type="SAM" id="Phobius"/>
    </source>
</evidence>